<sequence length="162" mass="18687">MLNSSFPLIDTVDVKVNLQIKPLIAFCIYVPPSVGLDEFECYLDGLETILTTFGNYNIVINGGFNVPSFNIQFNDRKFQSLSQFCAFSDLTNFNSIVNCNGRLLDLVLTNFNILVIRDCYPLVKEDKYHPALQFNFTVGSMKNNFNLKTDSRYNFRRARFEY</sequence>
<accession>A0A9P0PGD4</accession>
<dbReference type="Gene3D" id="3.60.10.10">
    <property type="entry name" value="Endonuclease/exonuclease/phosphatase"/>
    <property type="match status" value="1"/>
</dbReference>
<dbReference type="InterPro" id="IPR036691">
    <property type="entry name" value="Endo/exonu/phosph_ase_sf"/>
</dbReference>
<comment type="caution">
    <text evidence="1">The sequence shown here is derived from an EMBL/GenBank/DDBJ whole genome shotgun (WGS) entry which is preliminary data.</text>
</comment>
<organism evidence="1 2">
    <name type="scientific">Acanthoscelides obtectus</name>
    <name type="common">Bean weevil</name>
    <name type="synonym">Bruchus obtectus</name>
    <dbReference type="NCBI Taxonomy" id="200917"/>
    <lineage>
        <taxon>Eukaryota</taxon>
        <taxon>Metazoa</taxon>
        <taxon>Ecdysozoa</taxon>
        <taxon>Arthropoda</taxon>
        <taxon>Hexapoda</taxon>
        <taxon>Insecta</taxon>
        <taxon>Pterygota</taxon>
        <taxon>Neoptera</taxon>
        <taxon>Endopterygota</taxon>
        <taxon>Coleoptera</taxon>
        <taxon>Polyphaga</taxon>
        <taxon>Cucujiformia</taxon>
        <taxon>Chrysomeloidea</taxon>
        <taxon>Chrysomelidae</taxon>
        <taxon>Bruchinae</taxon>
        <taxon>Bruchini</taxon>
        <taxon>Acanthoscelides</taxon>
    </lineage>
</organism>
<keyword evidence="2" id="KW-1185">Reference proteome</keyword>
<protein>
    <recommendedName>
        <fullName evidence="3">Endonuclease/exonuclease/phosphatase domain-containing protein</fullName>
    </recommendedName>
</protein>
<reference evidence="1" key="1">
    <citation type="submission" date="2022-03" db="EMBL/GenBank/DDBJ databases">
        <authorList>
            <person name="Sayadi A."/>
        </authorList>
    </citation>
    <scope>NUCLEOTIDE SEQUENCE</scope>
</reference>
<name>A0A9P0PGD4_ACAOB</name>
<dbReference type="EMBL" id="CAKOFQ010006970">
    <property type="protein sequence ID" value="CAH1985110.1"/>
    <property type="molecule type" value="Genomic_DNA"/>
</dbReference>
<gene>
    <name evidence="1" type="ORF">ACAOBT_LOCUS16479</name>
</gene>
<evidence type="ECO:0000313" key="1">
    <source>
        <dbReference type="EMBL" id="CAH1985110.1"/>
    </source>
</evidence>
<evidence type="ECO:0008006" key="3">
    <source>
        <dbReference type="Google" id="ProtNLM"/>
    </source>
</evidence>
<dbReference type="SUPFAM" id="SSF56219">
    <property type="entry name" value="DNase I-like"/>
    <property type="match status" value="1"/>
</dbReference>
<dbReference type="Proteomes" id="UP001152888">
    <property type="component" value="Unassembled WGS sequence"/>
</dbReference>
<proteinExistence type="predicted"/>
<evidence type="ECO:0000313" key="2">
    <source>
        <dbReference type="Proteomes" id="UP001152888"/>
    </source>
</evidence>
<dbReference type="OrthoDB" id="6771766at2759"/>
<dbReference type="AlphaFoldDB" id="A0A9P0PGD4"/>